<dbReference type="NCBIfam" id="TIGR01023">
    <property type="entry name" value="rpmG_bact"/>
    <property type="match status" value="1"/>
</dbReference>
<dbReference type="GO" id="GO:0005840">
    <property type="term" value="C:ribosome"/>
    <property type="evidence" value="ECO:0007669"/>
    <property type="project" value="UniProtKB-KW"/>
</dbReference>
<dbReference type="Proteomes" id="UP000230027">
    <property type="component" value="Unassembled WGS sequence"/>
</dbReference>
<sequence>MAKNKRRMNFGLICPVCKTQNYVTTRNKLNTESPLKLNKYCDVCQKHTGHTEKKKLD</sequence>
<dbReference type="GO" id="GO:0003735">
    <property type="term" value="F:structural constituent of ribosome"/>
    <property type="evidence" value="ECO:0007669"/>
    <property type="project" value="InterPro"/>
</dbReference>
<dbReference type="InterPro" id="IPR011332">
    <property type="entry name" value="Ribosomal_zn-bd"/>
</dbReference>
<evidence type="ECO:0000256" key="4">
    <source>
        <dbReference type="ARBA" id="ARBA00035176"/>
    </source>
</evidence>
<keyword evidence="3 5" id="KW-0687">Ribonucleoprotein</keyword>
<comment type="caution">
    <text evidence="6">The sequence shown here is derived from an EMBL/GenBank/DDBJ whole genome shotgun (WGS) entry which is preliminary data.</text>
</comment>
<evidence type="ECO:0000256" key="5">
    <source>
        <dbReference type="HAMAP-Rule" id="MF_00294"/>
    </source>
</evidence>
<dbReference type="NCBIfam" id="NF001764">
    <property type="entry name" value="PRK00504.1"/>
    <property type="match status" value="1"/>
</dbReference>
<dbReference type="Gene3D" id="2.20.28.120">
    <property type="entry name" value="Ribosomal protein L33"/>
    <property type="match status" value="1"/>
</dbReference>
<organism evidence="6 7">
    <name type="scientific">Candidatus Roizmanbacteria bacterium CG_4_10_14_0_2_um_filter_36_9</name>
    <dbReference type="NCBI Taxonomy" id="1974823"/>
    <lineage>
        <taxon>Bacteria</taxon>
        <taxon>Candidatus Roizmaniibacteriota</taxon>
    </lineage>
</organism>
<comment type="similarity">
    <text evidence="1 5">Belongs to the bacterial ribosomal protein bL33 family.</text>
</comment>
<gene>
    <name evidence="5 6" type="primary">rpmG</name>
    <name evidence="6" type="ORF">COY14_03505</name>
</gene>
<evidence type="ECO:0000256" key="2">
    <source>
        <dbReference type="ARBA" id="ARBA00022980"/>
    </source>
</evidence>
<keyword evidence="2 5" id="KW-0689">Ribosomal protein</keyword>
<evidence type="ECO:0000313" key="7">
    <source>
        <dbReference type="Proteomes" id="UP000230027"/>
    </source>
</evidence>
<dbReference type="GO" id="GO:0006412">
    <property type="term" value="P:translation"/>
    <property type="evidence" value="ECO:0007669"/>
    <property type="project" value="UniProtKB-UniRule"/>
</dbReference>
<dbReference type="Pfam" id="PF00471">
    <property type="entry name" value="Ribosomal_L33"/>
    <property type="match status" value="1"/>
</dbReference>
<name>A0A2M7U380_9BACT</name>
<accession>A0A2M7U380</accession>
<dbReference type="GO" id="GO:1990904">
    <property type="term" value="C:ribonucleoprotein complex"/>
    <property type="evidence" value="ECO:0007669"/>
    <property type="project" value="UniProtKB-KW"/>
</dbReference>
<dbReference type="SUPFAM" id="SSF57829">
    <property type="entry name" value="Zn-binding ribosomal proteins"/>
    <property type="match status" value="1"/>
</dbReference>
<dbReference type="HAMAP" id="MF_00294">
    <property type="entry name" value="Ribosomal_bL33"/>
    <property type="match status" value="1"/>
</dbReference>
<dbReference type="InterPro" id="IPR038584">
    <property type="entry name" value="Ribosomal_bL33_sf"/>
</dbReference>
<evidence type="ECO:0000256" key="3">
    <source>
        <dbReference type="ARBA" id="ARBA00023274"/>
    </source>
</evidence>
<dbReference type="AlphaFoldDB" id="A0A2M7U380"/>
<dbReference type="GO" id="GO:0005737">
    <property type="term" value="C:cytoplasm"/>
    <property type="evidence" value="ECO:0007669"/>
    <property type="project" value="UniProtKB-ARBA"/>
</dbReference>
<proteinExistence type="inferred from homology"/>
<protein>
    <recommendedName>
        <fullName evidence="4 5">Large ribosomal subunit protein bL33</fullName>
    </recommendedName>
</protein>
<evidence type="ECO:0000313" key="6">
    <source>
        <dbReference type="EMBL" id="PIZ64868.1"/>
    </source>
</evidence>
<dbReference type="InterPro" id="IPR001705">
    <property type="entry name" value="Ribosomal_bL33"/>
</dbReference>
<dbReference type="EMBL" id="PFOD01000068">
    <property type="protein sequence ID" value="PIZ64868.1"/>
    <property type="molecule type" value="Genomic_DNA"/>
</dbReference>
<reference evidence="7" key="1">
    <citation type="submission" date="2017-09" db="EMBL/GenBank/DDBJ databases">
        <title>Depth-based differentiation of microbial function through sediment-hosted aquifers and enrichment of novel symbionts in the deep terrestrial subsurface.</title>
        <authorList>
            <person name="Probst A.J."/>
            <person name="Ladd B."/>
            <person name="Jarett J.K."/>
            <person name="Geller-Mcgrath D.E."/>
            <person name="Sieber C.M.K."/>
            <person name="Emerson J.B."/>
            <person name="Anantharaman K."/>
            <person name="Thomas B.C."/>
            <person name="Malmstrom R."/>
            <person name="Stieglmeier M."/>
            <person name="Klingl A."/>
            <person name="Woyke T."/>
            <person name="Ryan C.M."/>
            <person name="Banfield J.F."/>
        </authorList>
    </citation>
    <scope>NUCLEOTIDE SEQUENCE [LARGE SCALE GENOMIC DNA]</scope>
</reference>
<evidence type="ECO:0000256" key="1">
    <source>
        <dbReference type="ARBA" id="ARBA00007596"/>
    </source>
</evidence>